<sequence>MNFSCCIGHLIDGSGLQELLSLVYAENAVPHMLSGKAISRAVRGHLLIDSAINALVHYGNIFLNDNSEENDSDMPNADDISSCLRKEDSDEIQRLFEQMSSEQDNPEVYEKFMPGFHVIRRTDKFWGGLSTDLVIEQKLMRSMKASG</sequence>
<dbReference type="PANTHER" id="PTHR46704:SF1">
    <property type="entry name" value="TELOMERE LENGTH REGULATION PROTEIN TEL2 HOMOLOG"/>
    <property type="match status" value="1"/>
</dbReference>
<dbReference type="OrthoDB" id="6753017at2759"/>
<evidence type="ECO:0000313" key="2">
    <source>
        <dbReference type="Proteomes" id="UP000000305"/>
    </source>
</evidence>
<dbReference type="InParanoid" id="E9H4F2"/>
<dbReference type="HOGENOM" id="CLU_1769956_0_0_1"/>
<accession>E9H4F2</accession>
<reference evidence="1 2" key="1">
    <citation type="journal article" date="2011" name="Science">
        <title>The ecoresponsive genome of Daphnia pulex.</title>
        <authorList>
            <person name="Colbourne J.K."/>
            <person name="Pfrender M.E."/>
            <person name="Gilbert D."/>
            <person name="Thomas W.K."/>
            <person name="Tucker A."/>
            <person name="Oakley T.H."/>
            <person name="Tokishita S."/>
            <person name="Aerts A."/>
            <person name="Arnold G.J."/>
            <person name="Basu M.K."/>
            <person name="Bauer D.J."/>
            <person name="Caceres C.E."/>
            <person name="Carmel L."/>
            <person name="Casola C."/>
            <person name="Choi J.H."/>
            <person name="Detter J.C."/>
            <person name="Dong Q."/>
            <person name="Dusheyko S."/>
            <person name="Eads B.D."/>
            <person name="Frohlich T."/>
            <person name="Geiler-Samerotte K.A."/>
            <person name="Gerlach D."/>
            <person name="Hatcher P."/>
            <person name="Jogdeo S."/>
            <person name="Krijgsveld J."/>
            <person name="Kriventseva E.V."/>
            <person name="Kultz D."/>
            <person name="Laforsch C."/>
            <person name="Lindquist E."/>
            <person name="Lopez J."/>
            <person name="Manak J.R."/>
            <person name="Muller J."/>
            <person name="Pangilinan J."/>
            <person name="Patwardhan R.P."/>
            <person name="Pitluck S."/>
            <person name="Pritham E.J."/>
            <person name="Rechtsteiner A."/>
            <person name="Rho M."/>
            <person name="Rogozin I.B."/>
            <person name="Sakarya O."/>
            <person name="Salamov A."/>
            <person name="Schaack S."/>
            <person name="Shapiro H."/>
            <person name="Shiga Y."/>
            <person name="Skalitzky C."/>
            <person name="Smith Z."/>
            <person name="Souvorov A."/>
            <person name="Sung W."/>
            <person name="Tang Z."/>
            <person name="Tsuchiya D."/>
            <person name="Tu H."/>
            <person name="Vos H."/>
            <person name="Wang M."/>
            <person name="Wolf Y.I."/>
            <person name="Yamagata H."/>
            <person name="Yamada T."/>
            <person name="Ye Y."/>
            <person name="Shaw J.R."/>
            <person name="Andrews J."/>
            <person name="Crease T.J."/>
            <person name="Tang H."/>
            <person name="Lucas S.M."/>
            <person name="Robertson H.M."/>
            <person name="Bork P."/>
            <person name="Koonin E.V."/>
            <person name="Zdobnov E.M."/>
            <person name="Grigoriev I.V."/>
            <person name="Lynch M."/>
            <person name="Boore J.L."/>
        </authorList>
    </citation>
    <scope>NUCLEOTIDE SEQUENCE [LARGE SCALE GENOMIC DNA]</scope>
</reference>
<protein>
    <submittedName>
        <fullName evidence="1">Uncharacterized protein</fullName>
    </submittedName>
</protein>
<keyword evidence="2" id="KW-1185">Reference proteome</keyword>
<proteinExistence type="predicted"/>
<organism evidence="1 2">
    <name type="scientific">Daphnia pulex</name>
    <name type="common">Water flea</name>
    <dbReference type="NCBI Taxonomy" id="6669"/>
    <lineage>
        <taxon>Eukaryota</taxon>
        <taxon>Metazoa</taxon>
        <taxon>Ecdysozoa</taxon>
        <taxon>Arthropoda</taxon>
        <taxon>Crustacea</taxon>
        <taxon>Branchiopoda</taxon>
        <taxon>Diplostraca</taxon>
        <taxon>Cladocera</taxon>
        <taxon>Anomopoda</taxon>
        <taxon>Daphniidae</taxon>
        <taxon>Daphnia</taxon>
    </lineage>
</organism>
<dbReference type="KEGG" id="dpx:DAPPUDRAFT_325339"/>
<dbReference type="AlphaFoldDB" id="E9H4F2"/>
<dbReference type="PhylomeDB" id="E9H4F2"/>
<dbReference type="EMBL" id="GL732591">
    <property type="protein sequence ID" value="EFX73412.1"/>
    <property type="molecule type" value="Genomic_DNA"/>
</dbReference>
<name>E9H4F2_DAPPU</name>
<evidence type="ECO:0000313" key="1">
    <source>
        <dbReference type="EMBL" id="EFX73412.1"/>
    </source>
</evidence>
<dbReference type="PANTHER" id="PTHR46704">
    <property type="entry name" value="CXC DOMAIN-CONTAINING PROTEIN-RELATED"/>
    <property type="match status" value="1"/>
</dbReference>
<gene>
    <name evidence="1" type="ORF">DAPPUDRAFT_325339</name>
</gene>
<dbReference type="Proteomes" id="UP000000305">
    <property type="component" value="Unassembled WGS sequence"/>
</dbReference>